<dbReference type="PANTHER" id="PTHR34698">
    <property type="entry name" value="5-OXOPROLINASE SUBUNIT B"/>
    <property type="match status" value="1"/>
</dbReference>
<feature type="domain" description="Carboxyltransferase" evidence="4">
    <location>
        <begin position="19"/>
        <end position="221"/>
    </location>
</feature>
<evidence type="ECO:0000256" key="2">
    <source>
        <dbReference type="ARBA" id="ARBA00022801"/>
    </source>
</evidence>
<organism evidence="5">
    <name type="scientific">Cupriavidus necator</name>
    <name type="common">Alcaligenes eutrophus</name>
    <name type="synonym">Ralstonia eutropha</name>
    <dbReference type="NCBI Taxonomy" id="106590"/>
    <lineage>
        <taxon>Bacteria</taxon>
        <taxon>Pseudomonadati</taxon>
        <taxon>Pseudomonadota</taxon>
        <taxon>Betaproteobacteria</taxon>
        <taxon>Burkholderiales</taxon>
        <taxon>Burkholderiaceae</taxon>
        <taxon>Cupriavidus</taxon>
    </lineage>
</organism>
<evidence type="ECO:0000256" key="1">
    <source>
        <dbReference type="ARBA" id="ARBA00022741"/>
    </source>
</evidence>
<evidence type="ECO:0000256" key="3">
    <source>
        <dbReference type="ARBA" id="ARBA00022840"/>
    </source>
</evidence>
<dbReference type="InterPro" id="IPR010016">
    <property type="entry name" value="PxpB"/>
</dbReference>
<dbReference type="SUPFAM" id="SSF50891">
    <property type="entry name" value="Cyclophilin-like"/>
    <property type="match status" value="1"/>
</dbReference>
<name>A0A1K0ID82_CUPNE</name>
<proteinExistence type="predicted"/>
<dbReference type="GO" id="GO:0016787">
    <property type="term" value="F:hydrolase activity"/>
    <property type="evidence" value="ECO:0007669"/>
    <property type="project" value="UniProtKB-KW"/>
</dbReference>
<evidence type="ECO:0000259" key="4">
    <source>
        <dbReference type="SMART" id="SM00796"/>
    </source>
</evidence>
<gene>
    <name evidence="5" type="primary">ybgJ</name>
    <name evidence="5" type="ORF">CNECB9_2320047</name>
</gene>
<dbReference type="SUPFAM" id="SSF160467">
    <property type="entry name" value="PH0987 N-terminal domain-like"/>
    <property type="match status" value="1"/>
</dbReference>
<protein>
    <submittedName>
        <fullName evidence="5">Putative hydrolase subunit</fullName>
    </submittedName>
</protein>
<accession>A0A1K0ID82</accession>
<dbReference type="PANTHER" id="PTHR34698:SF2">
    <property type="entry name" value="5-OXOPROLINASE SUBUNIT B"/>
    <property type="match status" value="1"/>
</dbReference>
<dbReference type="InterPro" id="IPR003833">
    <property type="entry name" value="CT_C_D"/>
</dbReference>
<dbReference type="Gene3D" id="2.40.100.10">
    <property type="entry name" value="Cyclophilin-like"/>
    <property type="match status" value="1"/>
</dbReference>
<dbReference type="EMBL" id="FMSH01000149">
    <property type="protein sequence ID" value="SCU75279.1"/>
    <property type="molecule type" value="Genomic_DNA"/>
</dbReference>
<dbReference type="SMART" id="SM00796">
    <property type="entry name" value="AHS1"/>
    <property type="match status" value="1"/>
</dbReference>
<evidence type="ECO:0000313" key="5">
    <source>
        <dbReference type="EMBL" id="SCU75279.1"/>
    </source>
</evidence>
<sequence>MITVERPAARVTARSHGSLRISAAGSAALLLDAAQDAFDPATQERIWALAARLNAGGIVDGILEAVPGVNNLLVAFDPDRLPPPVAHEFLAALWETREVGSRAGRDIEIPVVYGGAAGEDLPALAADAGVSIEAFVTLHSSATYSVACIGAYPGFAFMTGLPAQLFAPRRKVPRMAVPKGSVIIGGSQAGVMPCTAPSGWHLIGMTDVGLFDTSRPTPCLLSPGDRVHFRVKGIES</sequence>
<dbReference type="NCBIfam" id="TIGR00370">
    <property type="entry name" value="5-oxoprolinase subunit PxpB"/>
    <property type="match status" value="1"/>
</dbReference>
<keyword evidence="3" id="KW-0067">ATP-binding</keyword>
<dbReference type="RefSeq" id="WP_340523568.1">
    <property type="nucleotide sequence ID" value="NZ_FMSH01000149.1"/>
</dbReference>
<dbReference type="Gene3D" id="3.30.1360.40">
    <property type="match status" value="1"/>
</dbReference>
<keyword evidence="1" id="KW-0547">Nucleotide-binding</keyword>
<keyword evidence="2 5" id="KW-0378">Hydrolase</keyword>
<dbReference type="InterPro" id="IPR029000">
    <property type="entry name" value="Cyclophilin-like_dom_sf"/>
</dbReference>
<dbReference type="Pfam" id="PF02682">
    <property type="entry name" value="CT_C_D"/>
    <property type="match status" value="1"/>
</dbReference>
<reference evidence="5" key="1">
    <citation type="submission" date="2016-09" db="EMBL/GenBank/DDBJ databases">
        <authorList>
            <person name="Capua I."/>
            <person name="De Benedictis P."/>
            <person name="Joannis T."/>
            <person name="Lombin L.H."/>
            <person name="Cattoli G."/>
        </authorList>
    </citation>
    <scope>NUCLEOTIDE SEQUENCE</scope>
    <source>
        <strain evidence="5">B9</strain>
    </source>
</reference>
<dbReference type="GO" id="GO:0005524">
    <property type="term" value="F:ATP binding"/>
    <property type="evidence" value="ECO:0007669"/>
    <property type="project" value="UniProtKB-KW"/>
</dbReference>
<dbReference type="AlphaFoldDB" id="A0A1K0ID82"/>